<keyword evidence="6 8" id="KW-0472">Membrane</keyword>
<dbReference type="GO" id="GO:0009279">
    <property type="term" value="C:cell outer membrane"/>
    <property type="evidence" value="ECO:0007669"/>
    <property type="project" value="UniProtKB-SubCell"/>
</dbReference>
<keyword evidence="2 8" id="KW-0813">Transport</keyword>
<evidence type="ECO:0000256" key="3">
    <source>
        <dbReference type="ARBA" id="ARBA00022452"/>
    </source>
</evidence>
<keyword evidence="5 9" id="KW-0798">TonB box</keyword>
<evidence type="ECO:0000259" key="11">
    <source>
        <dbReference type="Pfam" id="PF00593"/>
    </source>
</evidence>
<dbReference type="InterPro" id="IPR039426">
    <property type="entry name" value="TonB-dep_rcpt-like"/>
</dbReference>
<feature type="chain" id="PRO_5006604947" description="TonB-dependent receptor" evidence="10">
    <location>
        <begin position="29"/>
        <end position="696"/>
    </location>
</feature>
<evidence type="ECO:0000256" key="5">
    <source>
        <dbReference type="ARBA" id="ARBA00023077"/>
    </source>
</evidence>
<dbReference type="KEGG" id="tee:Tel_12975"/>
<evidence type="ECO:0000259" key="12">
    <source>
        <dbReference type="Pfam" id="PF07715"/>
    </source>
</evidence>
<keyword evidence="3 8" id="KW-1134">Transmembrane beta strand</keyword>
<evidence type="ECO:0000256" key="10">
    <source>
        <dbReference type="SAM" id="SignalP"/>
    </source>
</evidence>
<dbReference type="Gene3D" id="2.170.130.10">
    <property type="entry name" value="TonB-dependent receptor, plug domain"/>
    <property type="match status" value="1"/>
</dbReference>
<dbReference type="STRING" id="1748243.Tel_12975"/>
<name>A0A0S2TFM6_9GAMM</name>
<evidence type="ECO:0008006" key="15">
    <source>
        <dbReference type="Google" id="ProtNLM"/>
    </source>
</evidence>
<evidence type="ECO:0000256" key="4">
    <source>
        <dbReference type="ARBA" id="ARBA00022692"/>
    </source>
</evidence>
<dbReference type="PANTHER" id="PTHR30069:SF27">
    <property type="entry name" value="BLL4766 PROTEIN"/>
    <property type="match status" value="1"/>
</dbReference>
<evidence type="ECO:0000256" key="2">
    <source>
        <dbReference type="ARBA" id="ARBA00022448"/>
    </source>
</evidence>
<dbReference type="Pfam" id="PF07715">
    <property type="entry name" value="Plug"/>
    <property type="match status" value="1"/>
</dbReference>
<sequence length="696" mass="78777">MKNAPGKRVSLNRLFLAALTILPLNCVAETEPPLSEEAFWQDVPVVVSATRMPQSVVDAPQAVTVIDRRMIEASGAREIPELFRLVPGFIVGYHDGHTPGVSYHYTKDRFVRQMQVLIDGRSVYTTAIGGVPWATLPITLDDIERIEVVRGPNSASYGANSFLGVINIITRHPVLDKGTMIKTNLGDEDVREVFLRHGDAVGKLDYRVTAAFTQDDGFPERFDYKRTRILSMRGDYALSNTDVMTFEAGVAEGPRGVENRTTAFPGLSPDREKSELNHYEQIRWERTLGIGESVSLQFYHIFQRVDEVFVTEQVTLGTIGGNDLVVEPMRVDFSRRTHRYELELQHNVGLTDELRMVWGAGARDDQVWGGQNLMPGGEIHNHLKYAFANLEWAASRAWLFNGGAMLEDYSTIGTHISPRVGANYRFSPGKSLRLTGSQAIRAPSMFEWTSLYHYDGTTNFYNNGTLVGPGPDIYDEFWAGLRDTRVEEITSYELGYHGLSSRGMAEYDVKLYYDDMHRLIGLSTVSADDFTGDRGIYHNRYSFIVRGLEVETKFTFVDKSSLYMGYAFADIDERVLAFDGAILHTKNAVEAPRHTFSLLYMMDFERGYSAGIGYYFMDRVQGWESAREVNFREPVRRLDVKVARQFRMDSYDLELALAARNVLGRYPEMELLRHQSFYPQQTEAASSAYLTIKASL</sequence>
<protein>
    <recommendedName>
        <fullName evidence="15">TonB-dependent receptor</fullName>
    </recommendedName>
</protein>
<evidence type="ECO:0000313" key="13">
    <source>
        <dbReference type="EMBL" id="ALP53974.1"/>
    </source>
</evidence>
<dbReference type="GO" id="GO:0015344">
    <property type="term" value="F:siderophore uptake transmembrane transporter activity"/>
    <property type="evidence" value="ECO:0007669"/>
    <property type="project" value="TreeGrafter"/>
</dbReference>
<dbReference type="InterPro" id="IPR037066">
    <property type="entry name" value="Plug_dom_sf"/>
</dbReference>
<evidence type="ECO:0000256" key="6">
    <source>
        <dbReference type="ARBA" id="ARBA00023136"/>
    </source>
</evidence>
<comment type="similarity">
    <text evidence="8 9">Belongs to the TonB-dependent receptor family.</text>
</comment>
<dbReference type="InterPro" id="IPR036942">
    <property type="entry name" value="Beta-barrel_TonB_sf"/>
</dbReference>
<feature type="domain" description="TonB-dependent receptor-like beta-barrel" evidence="11">
    <location>
        <begin position="260"/>
        <end position="642"/>
    </location>
</feature>
<gene>
    <name evidence="13" type="ORF">Tel_12975</name>
</gene>
<dbReference type="EMBL" id="CP013099">
    <property type="protein sequence ID" value="ALP53974.1"/>
    <property type="molecule type" value="Genomic_DNA"/>
</dbReference>
<accession>A0A0S2TFM6</accession>
<dbReference type="InterPro" id="IPR000531">
    <property type="entry name" value="Beta-barrel_TonB"/>
</dbReference>
<dbReference type="Gene3D" id="2.40.170.20">
    <property type="entry name" value="TonB-dependent receptor, beta-barrel domain"/>
    <property type="match status" value="1"/>
</dbReference>
<organism evidence="13 14">
    <name type="scientific">Candidatus Tenderia electrophaga</name>
    <dbReference type="NCBI Taxonomy" id="1748243"/>
    <lineage>
        <taxon>Bacteria</taxon>
        <taxon>Pseudomonadati</taxon>
        <taxon>Pseudomonadota</taxon>
        <taxon>Gammaproteobacteria</taxon>
        <taxon>Candidatus Tenderiales</taxon>
        <taxon>Candidatus Tenderiaceae</taxon>
        <taxon>Candidatus Tenderia</taxon>
    </lineage>
</organism>
<dbReference type="InterPro" id="IPR012910">
    <property type="entry name" value="Plug_dom"/>
</dbReference>
<dbReference type="Proteomes" id="UP000055136">
    <property type="component" value="Chromosome"/>
</dbReference>
<evidence type="ECO:0000256" key="8">
    <source>
        <dbReference type="PROSITE-ProRule" id="PRU01360"/>
    </source>
</evidence>
<dbReference type="PROSITE" id="PS52016">
    <property type="entry name" value="TONB_DEPENDENT_REC_3"/>
    <property type="match status" value="1"/>
</dbReference>
<evidence type="ECO:0000313" key="14">
    <source>
        <dbReference type="Proteomes" id="UP000055136"/>
    </source>
</evidence>
<reference evidence="13" key="1">
    <citation type="submission" date="2015-10" db="EMBL/GenBank/DDBJ databases">
        <title>Description of Candidatus Tenderia electrophaga gen. nov, sp. nov., an Uncultivated Electroautotroph from a Biocathode Enrichment.</title>
        <authorList>
            <person name="Eddie B.J."/>
            <person name="Malanoski A.P."/>
            <person name="Wang Z."/>
            <person name="Hall R.J."/>
            <person name="Oh S.D."/>
            <person name="Heiner C."/>
            <person name="Lin B."/>
            <person name="Strycharz-Glaven S.M."/>
        </authorList>
    </citation>
    <scope>NUCLEOTIDE SEQUENCE [LARGE SCALE GENOMIC DNA]</scope>
    <source>
        <strain evidence="13">NRL1</strain>
    </source>
</reference>
<dbReference type="PANTHER" id="PTHR30069">
    <property type="entry name" value="TONB-DEPENDENT OUTER MEMBRANE RECEPTOR"/>
    <property type="match status" value="1"/>
</dbReference>
<keyword evidence="4 8" id="KW-0812">Transmembrane</keyword>
<evidence type="ECO:0000256" key="1">
    <source>
        <dbReference type="ARBA" id="ARBA00004571"/>
    </source>
</evidence>
<keyword evidence="7 8" id="KW-0998">Cell outer membrane</keyword>
<dbReference type="GO" id="GO:0044718">
    <property type="term" value="P:siderophore transmembrane transport"/>
    <property type="evidence" value="ECO:0007669"/>
    <property type="project" value="TreeGrafter"/>
</dbReference>
<comment type="subcellular location">
    <subcellularLocation>
        <location evidence="1 8">Cell outer membrane</location>
        <topology evidence="1 8">Multi-pass membrane protein</topology>
    </subcellularLocation>
</comment>
<proteinExistence type="inferred from homology"/>
<keyword evidence="10" id="KW-0732">Signal</keyword>
<feature type="domain" description="TonB-dependent receptor plug" evidence="12">
    <location>
        <begin position="57"/>
        <end position="165"/>
    </location>
</feature>
<dbReference type="AlphaFoldDB" id="A0A0S2TFM6"/>
<dbReference type="Pfam" id="PF00593">
    <property type="entry name" value="TonB_dep_Rec_b-barrel"/>
    <property type="match status" value="1"/>
</dbReference>
<keyword evidence="14" id="KW-1185">Reference proteome</keyword>
<dbReference type="SUPFAM" id="SSF56935">
    <property type="entry name" value="Porins"/>
    <property type="match status" value="1"/>
</dbReference>
<evidence type="ECO:0000256" key="9">
    <source>
        <dbReference type="RuleBase" id="RU003357"/>
    </source>
</evidence>
<evidence type="ECO:0000256" key="7">
    <source>
        <dbReference type="ARBA" id="ARBA00023237"/>
    </source>
</evidence>
<feature type="signal peptide" evidence="10">
    <location>
        <begin position="1"/>
        <end position="28"/>
    </location>
</feature>